<gene>
    <name evidence="2" type="ordered locus">Ilyop_0242</name>
</gene>
<evidence type="ECO:0000313" key="3">
    <source>
        <dbReference type="Proteomes" id="UP000006875"/>
    </source>
</evidence>
<accession>E3HAF7</accession>
<evidence type="ECO:0000256" key="1">
    <source>
        <dbReference type="SAM" id="SignalP"/>
    </source>
</evidence>
<evidence type="ECO:0000313" key="2">
    <source>
        <dbReference type="EMBL" id="ADO82031.1"/>
    </source>
</evidence>
<protein>
    <recommendedName>
        <fullName evidence="4">Lipoprotein</fullName>
    </recommendedName>
</protein>
<name>E3HAF7_ILYPC</name>
<dbReference type="AlphaFoldDB" id="E3HAF7"/>
<organism evidence="2 3">
    <name type="scientific">Ilyobacter polytropus (strain ATCC 51220 / DSM 2926 / LMG 16218 / CuHBu1)</name>
    <dbReference type="NCBI Taxonomy" id="572544"/>
    <lineage>
        <taxon>Bacteria</taxon>
        <taxon>Fusobacteriati</taxon>
        <taxon>Fusobacteriota</taxon>
        <taxon>Fusobacteriia</taxon>
        <taxon>Fusobacteriales</taxon>
        <taxon>Fusobacteriaceae</taxon>
        <taxon>Ilyobacter</taxon>
    </lineage>
</organism>
<dbReference type="STRING" id="572544.Ilyop_0242"/>
<dbReference type="OrthoDB" id="89498at2"/>
<proteinExistence type="predicted"/>
<evidence type="ECO:0008006" key="4">
    <source>
        <dbReference type="Google" id="ProtNLM"/>
    </source>
</evidence>
<dbReference type="eggNOG" id="ENOG502ZANH">
    <property type="taxonomic scope" value="Bacteria"/>
</dbReference>
<keyword evidence="1" id="KW-0732">Signal</keyword>
<dbReference type="KEGG" id="ipo:Ilyop_0242"/>
<feature type="chain" id="PRO_5003170035" description="Lipoprotein" evidence="1">
    <location>
        <begin position="21"/>
        <end position="244"/>
    </location>
</feature>
<dbReference type="Proteomes" id="UP000006875">
    <property type="component" value="Chromosome"/>
</dbReference>
<sequence length="244" mass="28874">MKKLLFLPILLIMVSCSSLFAPKTDLAEKYSVDKEAVKNWDKTISETVKGEALIEDWYGNDEPIFYLRKSGIMKEKEYNFLTSLKKKEAITQEDTEEFNTLLNKYNKKLKREFWLKDENLKDPKGLAEKIVKEANLRMKNPSNYILNNVATGKEKDLLSSYAKKKDLTEKETKKLKKMLNSFLKREEFFLAENWYNREISSRLIEIVEISKKDKVSKFERNNINAKALYIAYPEYFSELEKWKD</sequence>
<feature type="signal peptide" evidence="1">
    <location>
        <begin position="1"/>
        <end position="20"/>
    </location>
</feature>
<keyword evidence="3" id="KW-1185">Reference proteome</keyword>
<reference evidence="2 3" key="1">
    <citation type="journal article" date="2010" name="Stand. Genomic Sci.">
        <title>Complete genome sequence of Ilyobacter polytropus type strain (CuHbu1).</title>
        <authorList>
            <person name="Sikorski J."/>
            <person name="Chertkov O."/>
            <person name="Lapidus A."/>
            <person name="Nolan M."/>
            <person name="Lucas S."/>
            <person name="Del Rio T.G."/>
            <person name="Tice H."/>
            <person name="Cheng J.F."/>
            <person name="Tapia R."/>
            <person name="Han C."/>
            <person name="Goodwin L."/>
            <person name="Pitluck S."/>
            <person name="Liolios K."/>
            <person name="Ivanova N."/>
            <person name="Mavromatis K."/>
            <person name="Mikhailova N."/>
            <person name="Pati A."/>
            <person name="Chen A."/>
            <person name="Palaniappan K."/>
            <person name="Land M."/>
            <person name="Hauser L."/>
            <person name="Chang Y.J."/>
            <person name="Jeffries C.D."/>
            <person name="Brambilla E."/>
            <person name="Yasawong M."/>
            <person name="Rohde M."/>
            <person name="Pukall R."/>
            <person name="Spring S."/>
            <person name="Goker M."/>
            <person name="Woyke T."/>
            <person name="Bristow J."/>
            <person name="Eisen J.A."/>
            <person name="Markowitz V."/>
            <person name="Hugenholtz P."/>
            <person name="Kyrpides N.C."/>
            <person name="Klenk H.P."/>
        </authorList>
    </citation>
    <scope>NUCLEOTIDE SEQUENCE [LARGE SCALE GENOMIC DNA]</scope>
    <source>
        <strain evidence="3">ATCC 51220 / DSM 2926 / LMG 16218 / CuHBu1</strain>
    </source>
</reference>
<dbReference type="PROSITE" id="PS51257">
    <property type="entry name" value="PROKAR_LIPOPROTEIN"/>
    <property type="match status" value="1"/>
</dbReference>
<dbReference type="HOGENOM" id="CLU_098593_0_0_0"/>
<dbReference type="EMBL" id="CP002281">
    <property type="protein sequence ID" value="ADO82031.1"/>
    <property type="molecule type" value="Genomic_DNA"/>
</dbReference>
<dbReference type="RefSeq" id="WP_013386702.1">
    <property type="nucleotide sequence ID" value="NC_014632.1"/>
</dbReference>